<dbReference type="EMBL" id="WOFH01000003">
    <property type="protein sequence ID" value="MUN37088.1"/>
    <property type="molecule type" value="Genomic_DNA"/>
</dbReference>
<sequence length="102" mass="10983">MGNDTPRSAPPPDGRAVAWLRDVVRALEVVGGFKLSLHRPYGEAGPFLDVVGDEGPRLAEVIRVRREGAGLRGVWSWGEDIEGDGDPQVAAKAIGKVVRPRM</sequence>
<dbReference type="Proteomes" id="UP000432015">
    <property type="component" value="Unassembled WGS sequence"/>
</dbReference>
<evidence type="ECO:0000313" key="2">
    <source>
        <dbReference type="Proteomes" id="UP000432015"/>
    </source>
</evidence>
<organism evidence="1 2">
    <name type="scientific">Actinomadura litoris</name>
    <dbReference type="NCBI Taxonomy" id="2678616"/>
    <lineage>
        <taxon>Bacteria</taxon>
        <taxon>Bacillati</taxon>
        <taxon>Actinomycetota</taxon>
        <taxon>Actinomycetes</taxon>
        <taxon>Streptosporangiales</taxon>
        <taxon>Thermomonosporaceae</taxon>
        <taxon>Actinomadura</taxon>
    </lineage>
</organism>
<protein>
    <submittedName>
        <fullName evidence="1">Uncharacterized protein</fullName>
    </submittedName>
</protein>
<dbReference type="AlphaFoldDB" id="A0A7K1KY08"/>
<evidence type="ECO:0000313" key="1">
    <source>
        <dbReference type="EMBL" id="MUN37088.1"/>
    </source>
</evidence>
<reference evidence="1 2" key="1">
    <citation type="submission" date="2019-11" db="EMBL/GenBank/DDBJ databases">
        <authorList>
            <person name="Cao P."/>
        </authorList>
    </citation>
    <scope>NUCLEOTIDE SEQUENCE [LARGE SCALE GENOMIC DNA]</scope>
    <source>
        <strain evidence="1 2">NEAU-AAG5</strain>
    </source>
</reference>
<dbReference type="RefSeq" id="WP_156216089.1">
    <property type="nucleotide sequence ID" value="NZ_WOFH01000003.1"/>
</dbReference>
<proteinExistence type="predicted"/>
<gene>
    <name evidence="1" type="ORF">GNZ18_10820</name>
</gene>
<comment type="caution">
    <text evidence="1">The sequence shown here is derived from an EMBL/GenBank/DDBJ whole genome shotgun (WGS) entry which is preliminary data.</text>
</comment>
<keyword evidence="2" id="KW-1185">Reference proteome</keyword>
<accession>A0A7K1KY08</accession>
<name>A0A7K1KY08_9ACTN</name>